<dbReference type="GeneID" id="9044801"/>
<keyword evidence="2" id="KW-1185">Reference proteome</keyword>
<gene>
    <name evidence="1" type="ORF">Pmar_PMAR021181</name>
</gene>
<accession>C5KM67</accession>
<proteinExistence type="predicted"/>
<evidence type="ECO:0000313" key="1">
    <source>
        <dbReference type="EMBL" id="EER14428.1"/>
    </source>
</evidence>
<dbReference type="RefSeq" id="XP_002782633.1">
    <property type="nucleotide sequence ID" value="XM_002782587.1"/>
</dbReference>
<sequence>MRSVTEFSHYGRIGFYDAPTLSKRPKRKAPLGHFKPWAIRGRESKRLAPDEQKVVRGINAGE</sequence>
<dbReference type="AlphaFoldDB" id="C5KM67"/>
<dbReference type="InParanoid" id="C5KM67"/>
<dbReference type="Proteomes" id="UP000007800">
    <property type="component" value="Unassembled WGS sequence"/>
</dbReference>
<reference evidence="1 2" key="1">
    <citation type="submission" date="2008-07" db="EMBL/GenBank/DDBJ databases">
        <authorList>
            <person name="El-Sayed N."/>
            <person name="Caler E."/>
            <person name="Inman J."/>
            <person name="Amedeo P."/>
            <person name="Hass B."/>
            <person name="Wortman J."/>
        </authorList>
    </citation>
    <scope>NUCLEOTIDE SEQUENCE [LARGE SCALE GENOMIC DNA]</scope>
    <source>
        <strain evidence="2">ATCC 50983 / TXsc</strain>
    </source>
</reference>
<organism evidence="2">
    <name type="scientific">Perkinsus marinus (strain ATCC 50983 / TXsc)</name>
    <dbReference type="NCBI Taxonomy" id="423536"/>
    <lineage>
        <taxon>Eukaryota</taxon>
        <taxon>Sar</taxon>
        <taxon>Alveolata</taxon>
        <taxon>Perkinsozoa</taxon>
        <taxon>Perkinsea</taxon>
        <taxon>Perkinsida</taxon>
        <taxon>Perkinsidae</taxon>
        <taxon>Perkinsus</taxon>
    </lineage>
</organism>
<name>C5KM67_PERM5</name>
<dbReference type="EMBL" id="GG674250">
    <property type="protein sequence ID" value="EER14428.1"/>
    <property type="molecule type" value="Genomic_DNA"/>
</dbReference>
<evidence type="ECO:0000313" key="2">
    <source>
        <dbReference type="Proteomes" id="UP000007800"/>
    </source>
</evidence>
<protein>
    <submittedName>
        <fullName evidence="1">Uncharacterized protein</fullName>
    </submittedName>
</protein>